<evidence type="ECO:0000313" key="2">
    <source>
        <dbReference type="EMBL" id="OXA57162.1"/>
    </source>
</evidence>
<evidence type="ECO:0000313" key="3">
    <source>
        <dbReference type="Proteomes" id="UP000198287"/>
    </source>
</evidence>
<name>A0A226EHR8_FOLCA</name>
<proteinExistence type="predicted"/>
<dbReference type="Proteomes" id="UP000198287">
    <property type="component" value="Unassembled WGS sequence"/>
</dbReference>
<accession>A0A226EHR8</accession>
<protein>
    <submittedName>
        <fullName evidence="2">Uncharacterized protein</fullName>
    </submittedName>
</protein>
<dbReference type="EMBL" id="LNIX01000003">
    <property type="protein sequence ID" value="OXA57162.1"/>
    <property type="molecule type" value="Genomic_DNA"/>
</dbReference>
<evidence type="ECO:0000256" key="1">
    <source>
        <dbReference type="SAM" id="MobiDB-lite"/>
    </source>
</evidence>
<feature type="compositionally biased region" description="Low complexity" evidence="1">
    <location>
        <begin position="206"/>
        <end position="221"/>
    </location>
</feature>
<comment type="caution">
    <text evidence="2">The sequence shown here is derived from an EMBL/GenBank/DDBJ whole genome shotgun (WGS) entry which is preliminary data.</text>
</comment>
<feature type="region of interest" description="Disordered" evidence="1">
    <location>
        <begin position="205"/>
        <end position="233"/>
    </location>
</feature>
<organism evidence="2 3">
    <name type="scientific">Folsomia candida</name>
    <name type="common">Springtail</name>
    <dbReference type="NCBI Taxonomy" id="158441"/>
    <lineage>
        <taxon>Eukaryota</taxon>
        <taxon>Metazoa</taxon>
        <taxon>Ecdysozoa</taxon>
        <taxon>Arthropoda</taxon>
        <taxon>Hexapoda</taxon>
        <taxon>Collembola</taxon>
        <taxon>Entomobryomorpha</taxon>
        <taxon>Isotomoidea</taxon>
        <taxon>Isotomidae</taxon>
        <taxon>Proisotominae</taxon>
        <taxon>Folsomia</taxon>
    </lineage>
</organism>
<reference evidence="2 3" key="1">
    <citation type="submission" date="2015-12" db="EMBL/GenBank/DDBJ databases">
        <title>The genome of Folsomia candida.</title>
        <authorList>
            <person name="Faddeeva A."/>
            <person name="Derks M.F."/>
            <person name="Anvar Y."/>
            <person name="Smit S."/>
            <person name="Van Straalen N."/>
            <person name="Roelofs D."/>
        </authorList>
    </citation>
    <scope>NUCLEOTIDE SEQUENCE [LARGE SCALE GENOMIC DNA]</scope>
    <source>
        <strain evidence="2 3">VU population</strain>
        <tissue evidence="2">Whole body</tissue>
    </source>
</reference>
<keyword evidence="3" id="KW-1185">Reference proteome</keyword>
<gene>
    <name evidence="2" type="ORF">Fcan01_07194</name>
</gene>
<sequence length="233" mass="25783">MRLADPVLLCLTKLVPSHLCMYEGKKNLLFVSPHFASELGCTTTTGSSSYFIFEICRYLKVNVTRISLKNFTLFALSPFQFSSTLVLLGLRLLNLFQAKDLRLVNLNPDNDIGSIAQKSQRQGRIFFGPQPPPPFMQGSFPIIPPYYHVQPPNPVWSVLKGTGSFLLEVLDVISSAVGEMNLNGGPSYDGEYDYPGFGGGDDMSYDDSSYGFDGDSSYGSDSDYRNLPMPQMP</sequence>
<dbReference type="AlphaFoldDB" id="A0A226EHR8"/>